<accession>A0A1A9A5A2</accession>
<reference evidence="10" key="1">
    <citation type="submission" date="2016-06" db="EMBL/GenBank/DDBJ databases">
        <authorList>
            <person name="Varghese N."/>
            <person name="Submissions Spin"/>
        </authorList>
    </citation>
    <scope>NUCLEOTIDE SEQUENCE [LARGE SCALE GENOMIC DNA]</scope>
    <source>
        <strain evidence="10">DSM 44815</strain>
    </source>
</reference>
<feature type="transmembrane region" description="Helical" evidence="7">
    <location>
        <begin position="145"/>
        <end position="163"/>
    </location>
</feature>
<keyword evidence="3" id="KW-1003">Cell membrane</keyword>
<comment type="subcellular location">
    <subcellularLocation>
        <location evidence="1">Cell membrane</location>
        <topology evidence="1">Multi-pass membrane protein</topology>
    </subcellularLocation>
</comment>
<sequence>MDPWGRRHRPRWIVGEHEEATVATKTATGGLSRITIVAPRTRMDLALPSDVPLADLLPTLLRYAGEDLADEGVRHGGWSLARLGGPPLDGGRTAAQLGVRDGEVLYFNPRAAAAPEIVFDDVVDAVATATNQRPGTWQVGTTRSFAVLFAGAALAAGAVAALFTGPPQLPGALAALVVALALLVGAAVVSRAAGDSRTGAVLAVAGLGYAAVGGLLVLAGDRKLADLASPHVLMAATAVVLFGAVAALAVGDRLPLFLGAVAVGVAVGIGAVLCLAFGTGPAAAAAVVATVAFAALPALPMIAYRLARLPVPSIPTGPDDLKSDTEAVDGPQVLRNSERADSFLTGLLWTVALLVLGGELVLAVDGRLPSVLLCLVLALLSLLRARPFIGRAQRTPVLLAGTVGLGLAAAATFGAGSFPVRLGLVLGGLLVAAVISLIYGLSVAGKRISPVWGRTLDIVEILLIVALVPLAVWVCGLYGWIVNLRP</sequence>
<keyword evidence="4 7" id="KW-0812">Transmembrane</keyword>
<keyword evidence="10" id="KW-1185">Reference proteome</keyword>
<dbReference type="PATRIC" id="fig|261654.4.peg.5171"/>
<gene>
    <name evidence="9" type="ORF">GA0070611_5104</name>
</gene>
<dbReference type="InterPro" id="IPR006707">
    <property type="entry name" value="T7SS_EccD"/>
</dbReference>
<dbReference type="EMBL" id="LT594323">
    <property type="protein sequence ID" value="SBT51279.1"/>
    <property type="molecule type" value="Genomic_DNA"/>
</dbReference>
<feature type="domain" description="EccD-like transmembrane" evidence="8">
    <location>
        <begin position="142"/>
        <end position="483"/>
    </location>
</feature>
<evidence type="ECO:0000256" key="2">
    <source>
        <dbReference type="ARBA" id="ARBA00006162"/>
    </source>
</evidence>
<protein>
    <submittedName>
        <fullName evidence="9">Type VII secretion integral membrane protein EccD</fullName>
    </submittedName>
</protein>
<dbReference type="Proteomes" id="UP000199385">
    <property type="component" value="Chromosome I"/>
</dbReference>
<evidence type="ECO:0000256" key="1">
    <source>
        <dbReference type="ARBA" id="ARBA00004651"/>
    </source>
</evidence>
<evidence type="ECO:0000256" key="5">
    <source>
        <dbReference type="ARBA" id="ARBA00022989"/>
    </source>
</evidence>
<proteinExistence type="inferred from homology"/>
<feature type="transmembrane region" description="Helical" evidence="7">
    <location>
        <begin position="368"/>
        <end position="385"/>
    </location>
</feature>
<dbReference type="NCBIfam" id="TIGR03920">
    <property type="entry name" value="T7SS_EccD"/>
    <property type="match status" value="1"/>
</dbReference>
<feature type="transmembrane region" description="Helical" evidence="7">
    <location>
        <begin position="397"/>
        <end position="416"/>
    </location>
</feature>
<comment type="similarity">
    <text evidence="2">Belongs to the EccD/Snm4 family.</text>
</comment>
<evidence type="ECO:0000256" key="6">
    <source>
        <dbReference type="ARBA" id="ARBA00023136"/>
    </source>
</evidence>
<dbReference type="PIRSF" id="PIRSF017804">
    <property type="entry name" value="Secretion_EccD1"/>
    <property type="match status" value="1"/>
</dbReference>
<feature type="transmembrane region" description="Helical" evidence="7">
    <location>
        <begin position="284"/>
        <end position="304"/>
    </location>
</feature>
<evidence type="ECO:0000259" key="8">
    <source>
        <dbReference type="Pfam" id="PF19053"/>
    </source>
</evidence>
<dbReference type="STRING" id="261654.GA0070611_5104"/>
<dbReference type="GO" id="GO:0005886">
    <property type="term" value="C:plasma membrane"/>
    <property type="evidence" value="ECO:0007669"/>
    <property type="project" value="UniProtKB-SubCell"/>
</dbReference>
<feature type="transmembrane region" description="Helical" evidence="7">
    <location>
        <begin position="343"/>
        <end position="362"/>
    </location>
</feature>
<evidence type="ECO:0000313" key="9">
    <source>
        <dbReference type="EMBL" id="SBT51279.1"/>
    </source>
</evidence>
<feature type="transmembrane region" description="Helical" evidence="7">
    <location>
        <begin position="422"/>
        <end position="441"/>
    </location>
</feature>
<evidence type="ECO:0000313" key="10">
    <source>
        <dbReference type="Proteomes" id="UP000199385"/>
    </source>
</evidence>
<dbReference type="InterPro" id="IPR044049">
    <property type="entry name" value="EccD_transm"/>
</dbReference>
<feature type="transmembrane region" description="Helical" evidence="7">
    <location>
        <begin position="169"/>
        <end position="189"/>
    </location>
</feature>
<evidence type="ECO:0000256" key="4">
    <source>
        <dbReference type="ARBA" id="ARBA00022692"/>
    </source>
</evidence>
<dbReference type="Pfam" id="PF08817">
    <property type="entry name" value="YukD"/>
    <property type="match status" value="1"/>
</dbReference>
<organism evidence="9 10">
    <name type="scientific">Micromonospora auratinigra</name>
    <dbReference type="NCBI Taxonomy" id="261654"/>
    <lineage>
        <taxon>Bacteria</taxon>
        <taxon>Bacillati</taxon>
        <taxon>Actinomycetota</taxon>
        <taxon>Actinomycetes</taxon>
        <taxon>Micromonosporales</taxon>
        <taxon>Micromonosporaceae</taxon>
        <taxon>Micromonospora</taxon>
    </lineage>
</organism>
<keyword evidence="6 7" id="KW-0472">Membrane</keyword>
<evidence type="ECO:0000256" key="7">
    <source>
        <dbReference type="SAM" id="Phobius"/>
    </source>
</evidence>
<feature type="transmembrane region" description="Helical" evidence="7">
    <location>
        <begin position="232"/>
        <end position="250"/>
    </location>
</feature>
<feature type="transmembrane region" description="Helical" evidence="7">
    <location>
        <begin position="201"/>
        <end position="220"/>
    </location>
</feature>
<name>A0A1A9A5A2_9ACTN</name>
<evidence type="ECO:0000256" key="3">
    <source>
        <dbReference type="ARBA" id="ARBA00022475"/>
    </source>
</evidence>
<dbReference type="Gene3D" id="3.10.20.90">
    <property type="entry name" value="Phosphatidylinositol 3-kinase Catalytic Subunit, Chain A, domain 1"/>
    <property type="match status" value="1"/>
</dbReference>
<dbReference type="InterPro" id="IPR024962">
    <property type="entry name" value="YukD-like"/>
</dbReference>
<feature type="transmembrane region" description="Helical" evidence="7">
    <location>
        <begin position="461"/>
        <end position="481"/>
    </location>
</feature>
<dbReference type="AlphaFoldDB" id="A0A1A9A5A2"/>
<dbReference type="Pfam" id="PF19053">
    <property type="entry name" value="EccD"/>
    <property type="match status" value="1"/>
</dbReference>
<keyword evidence="5 7" id="KW-1133">Transmembrane helix</keyword>
<feature type="transmembrane region" description="Helical" evidence="7">
    <location>
        <begin position="257"/>
        <end position="278"/>
    </location>
</feature>